<dbReference type="AlphaFoldDB" id="A0A939IU78"/>
<comment type="caution">
    <text evidence="2">The sequence shown here is derived from an EMBL/GenBank/DDBJ whole genome shotgun (WGS) entry which is preliminary data.</text>
</comment>
<gene>
    <name evidence="2" type="ORF">JZY06_08495</name>
</gene>
<sequence>MANQTQKNFHFTVDDKHNRTYDEYYRDPKQLQMASAGLGLMIIAVGLYFAWSEGFKPGGIYALVAFGMVGLVFIAIAAVLPKKVGTPQTVYDTYPLAPAVIADIDDETIWIMALVDAATDPGNGERRGLALRAVTALPGHKKTVGERVPVTAVPGRRAVLKNRDHWAEMTLLPIAWGTPDKSVIQKASHAVPEGRWRKLKQLQPKFDEVKNTKTKLLIVDGKR</sequence>
<feature type="transmembrane region" description="Helical" evidence="1">
    <location>
        <begin position="33"/>
        <end position="52"/>
    </location>
</feature>
<keyword evidence="1" id="KW-0812">Transmembrane</keyword>
<dbReference type="InterPro" id="IPR023124">
    <property type="entry name" value="DUF3239_dom_sf"/>
</dbReference>
<dbReference type="InterPro" id="IPR021632">
    <property type="entry name" value="DUF3239"/>
</dbReference>
<keyword evidence="3" id="KW-1185">Reference proteome</keyword>
<keyword evidence="1" id="KW-1133">Transmembrane helix</keyword>
<dbReference type="EMBL" id="JAFLEQ010000016">
    <property type="protein sequence ID" value="MBN9644644.1"/>
    <property type="molecule type" value="Genomic_DNA"/>
</dbReference>
<organism evidence="2 3">
    <name type="scientific">Corynebacterium mendelii</name>
    <dbReference type="NCBI Taxonomy" id="2765362"/>
    <lineage>
        <taxon>Bacteria</taxon>
        <taxon>Bacillati</taxon>
        <taxon>Actinomycetota</taxon>
        <taxon>Actinomycetes</taxon>
        <taxon>Mycobacteriales</taxon>
        <taxon>Corynebacteriaceae</taxon>
        <taxon>Corynebacterium</taxon>
    </lineage>
</organism>
<feature type="transmembrane region" description="Helical" evidence="1">
    <location>
        <begin position="58"/>
        <end position="80"/>
    </location>
</feature>
<protein>
    <submittedName>
        <fullName evidence="2">DUF3239 domain-containing protein</fullName>
    </submittedName>
</protein>
<reference evidence="2" key="1">
    <citation type="submission" date="2021-03" db="EMBL/GenBank/DDBJ databases">
        <authorList>
            <person name="Sun Q."/>
        </authorList>
    </citation>
    <scope>NUCLEOTIDE SEQUENCE</scope>
    <source>
        <strain evidence="2">CCM 8862</strain>
    </source>
</reference>
<name>A0A939IU78_9CORY</name>
<dbReference type="RefSeq" id="WP_207279134.1">
    <property type="nucleotide sequence ID" value="NZ_JAFLEQ010000016.1"/>
</dbReference>
<dbReference type="Pfam" id="PF11580">
    <property type="entry name" value="DUF3239"/>
    <property type="match status" value="1"/>
</dbReference>
<dbReference type="Proteomes" id="UP000664332">
    <property type="component" value="Unassembled WGS sequence"/>
</dbReference>
<evidence type="ECO:0000256" key="1">
    <source>
        <dbReference type="SAM" id="Phobius"/>
    </source>
</evidence>
<dbReference type="Gene3D" id="2.40.410.10">
    <property type="entry name" value="putative membrane protein from Corynebacterium diphtheriae superfamily"/>
    <property type="match status" value="1"/>
</dbReference>
<evidence type="ECO:0000313" key="3">
    <source>
        <dbReference type="Proteomes" id="UP000664332"/>
    </source>
</evidence>
<proteinExistence type="predicted"/>
<keyword evidence="1" id="KW-0472">Membrane</keyword>
<evidence type="ECO:0000313" key="2">
    <source>
        <dbReference type="EMBL" id="MBN9644644.1"/>
    </source>
</evidence>
<accession>A0A939IU78</accession>